<keyword evidence="3" id="KW-0732">Signal</keyword>
<keyword evidence="2" id="KW-0964">Secreted</keyword>
<keyword evidence="7" id="KW-0472">Membrane</keyword>
<comment type="caution">
    <text evidence="9">The sequence shown here is derived from an EMBL/GenBank/DDBJ whole genome shotgun (WGS) entry which is preliminary data.</text>
</comment>
<reference evidence="9 10" key="1">
    <citation type="journal article" date="2013" name="Genome Announc.">
        <title>Genome Sequence of Lactobacillus saerimneri 30a (Formerly Lactobacillus sp. Strain 30a), a Reference Lactic Acid Bacterium Strain Producing Biogenic Amines.</title>
        <authorList>
            <person name="Romano A."/>
            <person name="Trip H."/>
            <person name="Campbell-Sills H."/>
            <person name="Bouchez O."/>
            <person name="Sherman D."/>
            <person name="Lolkema J.S."/>
            <person name="Lucas P.M."/>
        </authorList>
    </citation>
    <scope>NUCLEOTIDE SEQUENCE [LARGE SCALE GENOMIC DNA]</scope>
    <source>
        <strain evidence="9 10">30a</strain>
    </source>
</reference>
<feature type="transmembrane region" description="Helical" evidence="7">
    <location>
        <begin position="21"/>
        <end position="41"/>
    </location>
</feature>
<evidence type="ECO:0000256" key="1">
    <source>
        <dbReference type="ARBA" id="ARBA00022512"/>
    </source>
</evidence>
<evidence type="ECO:0000259" key="8">
    <source>
        <dbReference type="PROSITE" id="PS50847"/>
    </source>
</evidence>
<protein>
    <submittedName>
        <fullName evidence="9">Mucus-binding protein</fullName>
    </submittedName>
</protein>
<dbReference type="InterPro" id="IPR009459">
    <property type="entry name" value="MucBP_dom"/>
</dbReference>
<dbReference type="Pfam" id="PF17965">
    <property type="entry name" value="MucBP_2"/>
    <property type="match status" value="3"/>
</dbReference>
<evidence type="ECO:0000256" key="4">
    <source>
        <dbReference type="ARBA" id="ARBA00022737"/>
    </source>
</evidence>
<feature type="domain" description="Gram-positive cocci surface proteins LPxTG" evidence="8">
    <location>
        <begin position="2713"/>
        <end position="2750"/>
    </location>
</feature>
<evidence type="ECO:0000256" key="2">
    <source>
        <dbReference type="ARBA" id="ARBA00022525"/>
    </source>
</evidence>
<dbReference type="Pfam" id="PF04650">
    <property type="entry name" value="YSIRK_signal"/>
    <property type="match status" value="1"/>
</dbReference>
<keyword evidence="1" id="KW-0134">Cell wall</keyword>
<sequence>MVGKNNTQLRKQKAAMQKPRYGLRKLTVGFASVLLGTMFVFTKGQLVQANETGNALPTVQTTSDAITSKDSGNSELTGATSTQAQPETTTAVTDEPSAINTSSQNVPATDTSVASSSPNSGTVSPATSADTTVNETSPVIESNAPIQPRVRTATPNVTASVASDGLTATDDNGRTLHISRSTLGNDGSNSGITVGLSGTINAGDVYIVKVPNYLFSLNDNAVMTAGALTGAGTVKRTSEKIDGINYNVYTFQFTNNFTISSQGLQIIINDGNNYTGQGRPSDVIKDGDAIRKIYWSHYNSNDTATPIENPSLTYTTKIYTSLDNAQLIQTKPDPKTVNKLLPDVTYEFELDIRQATGIQDDQSYSSNKINSARNYGAQIVIPVPADFILDEAASRLASQLKDGDQTTITQVGGKGGNIVITVPKGYGAQGYEVQTGYKLVGKFEAERPETTSTLTAAGPITIQEQILTEDGLTTISKTLAPWQITMLGKDAIPDQGKLPLYSWGNNNSNLFSQTVATKITNYFSFTNQTSVEFKNSLHIVAEFPKELAITGFRTPQLNEVARRGTTAYTYTAYLTDGTVLTGTIKAGEAVTAPTGKLLQKVELIPDVWAVGAETNKYVNYYTTGNFGTNQYDSPESFVVYGTLAPAIDEADPLPADLRISTKFTVWSPEFGNGTAYTNTSNQRVQSVADLKSDAGATGSQTSNQYYSEDLNWKSYGSISVTNANSSSIGTKYIHEPIFYYVLPEHMNFPGTWKDIVLPNPGEKGVVEPKLTKFMYNGREVIKLDYTGTGFNFDVKAGNYLYGSNQMPIAIDPDAEVGSYGWQVYMFTRTGMVNTSKEVLNPEEDVKGYTQGITDSGASGKLYLLGSGTFTIKTPPIAYVPNTAQGNQDVKPVQIGTSDDKGSDQMAYFVRLANYSTDGIKQGYLVSNLPQSSDTSFTFHLTRAVEFEPHSTVFGMNDFEILYSYDIQTLPNQTQKGYLPSTVGFMTADQVDDWSKVKAVMIRFLRTIDSITAVGQFIFHGTDPNFINDANKTGYLDTALMGEGMTPFISTQAGIKITGESTVKARLHYVDENGQDRYIDVPALTKTYSDNQDTLKLADFDVANIPADLIPAHYQLVAGQTPTIIKTGKYSAGQAGFNQTVAYYFDGDTVQFELEHIIDKVTKTVTRTDKFEYDPSAPLYRQDGDNSIAAPVTKTYTVTQMTDEVTGEVTYLYQEQGTTTTGTEATFTIPGVTVPEKAGYLAGTAVSEIATKGITFDIAAEFAKHPEDTIAFTNTVTYTALPQEFHYVVIDDTDSKIIIPDLKIATGVTDGAIDDENKTVYWDIFNRLNQGIDDGYDLSYVHYYDTDQGKFIDSDDGLGMPKTYSADPSKNIVTMHLIHSNRFTLETKTVTRTINFWDADQDRLINDANGRVTTTQYPQTVKQVVTLKRYAIYDMITKALVGYYKPSQVDVIFEGSGVVPKVGEKWIPYAEATEDTAGYEATDETSWQAVATYDLTKFGYEKATDSNDRALASIAAQDVDATTADTTVDVFYHEKWVSVTPDNPPTVGGKVDNNDENSPVYPANEYANHVQDYESTSTRTIHYRYAQGTSKNGVDVSGQPVAGLNDIHQTVKFYRQVEINLVTGELSVRNIWLPVSATTEDQNGTSTTITSGAVGDYASVPTPYYDPNKPTEYDFLKGYTPQEATVKSIAAIQGVNAGDVYVVISPNTSLAQVSYIDQDTGNTLFTDGINGNSGDTINYTTQERLAQLAKAGYKLVSDGWTTNPEGLNKEYLESYDDSELIDTDAGKVPLKIKQIWKVYVGHKHVTVTAEAGKATTDQLTDGDGYTHNYPQGVDQKDLNTTVTRQISFIYKDGREAFAPVTQESHWTRTADIDLVKLAQGSDDAVHYSKWVHGTTDVTTPVYFDAYNLTANKHTLAGYTANTETVANERIAFDLAGKPKNGGDKVVIYTPKEQKTNITFVDKETGKVITPTYEITGHTDETITLKQDDGRFKTPTGTEIKIPAGWKLVAGQKIPAAITFTGNHTPDQRVLIEHATVLVTPDDPKTSTDPLPDNPNLTYTTGLEAGDLNQTVTRTIVVYLPDGTTKQLVQTAKFQRSALVDEVTKHVTYNPWELVAGYRDSFASVGAPEIVGKLDGYTPTNAAPEMDNIQPLDKDTVFTIRYTANPQNAQIKLVDDDANGQILNQLTASGKFAEQIVFTKNGQSLEQIIATLEAKGYIVNADATDNFAKGTTYQNDDQRNQFVLHFKHKQVTAHRTKTITEVIHYVFADATHSQAADDYQTEPGLTVIQDGVTDLVTETTIWNSAWDQKVTLAAVDSPEIQGYTADQPEVAPVAVLITNDNFADPKLNTVERTVIYSPNKQSATVIYVDDDNNQLQIGDPQVINGQTDQKVATNIINPDPNKYVLVSGYPTEISFTADGTHDGKQIVVHLKHKLVDQKRTKTVTMTVTYNLPAGPQTVAKTLIFTQGGIKDMATGVVIWDQGWNDQASFATLNSPDIEGYTPEMDSVGGDTVVVSDATWDENLDKAYVVNYTPNPETVTVQHITTDGQPLHPSENLIGVYGGEYTAIAKDIPGYHLVSGPAQVTGTYQVDNHAVVFIYAPDEEQVVVHYQTADGHQLAPSTVLTGTFGAAFTAQAIQIPGYHLQSAATSVSGQFKLVNDEIIFIYAPDNQPQMPEDDADKNNAPGTMADKKVALSDQQNPSPAQAENKTEQLARLPQTGAEETTSETVWGLLLTMLAGLLGIDLKNKKKKHD</sequence>
<dbReference type="NCBIfam" id="TIGR01167">
    <property type="entry name" value="LPXTG_anchor"/>
    <property type="match status" value="1"/>
</dbReference>
<keyword evidence="7" id="KW-1133">Transmembrane helix</keyword>
<dbReference type="PATRIC" id="fig|1227363.6.peg.726"/>
<dbReference type="Pfam" id="PF17966">
    <property type="entry name" value="Muc_B2"/>
    <property type="match status" value="5"/>
</dbReference>
<dbReference type="Proteomes" id="UP000011912">
    <property type="component" value="Unassembled WGS sequence"/>
</dbReference>
<dbReference type="InterPro" id="IPR041558">
    <property type="entry name" value="MucBP_2"/>
</dbReference>
<gene>
    <name evidence="9" type="ORF">D271_03705</name>
</gene>
<evidence type="ECO:0000313" key="9">
    <source>
        <dbReference type="EMBL" id="EKW99230.1"/>
    </source>
</evidence>
<keyword evidence="10" id="KW-1185">Reference proteome</keyword>
<organism evidence="9 10">
    <name type="scientific">Ligilactobacillus saerimneri 30a</name>
    <dbReference type="NCBI Taxonomy" id="1227363"/>
    <lineage>
        <taxon>Bacteria</taxon>
        <taxon>Bacillati</taxon>
        <taxon>Bacillota</taxon>
        <taxon>Bacilli</taxon>
        <taxon>Lactobacillales</taxon>
        <taxon>Lactobacillaceae</taxon>
        <taxon>Ligilactobacillus</taxon>
    </lineage>
</organism>
<keyword evidence="5" id="KW-0572">Peptidoglycan-anchor</keyword>
<feature type="region of interest" description="Disordered" evidence="6">
    <location>
        <begin position="58"/>
        <end position="142"/>
    </location>
</feature>
<dbReference type="RefSeq" id="WP_009553230.1">
    <property type="nucleotide sequence ID" value="NZ_ANAG01000011.1"/>
</dbReference>
<evidence type="ECO:0000256" key="7">
    <source>
        <dbReference type="SAM" id="Phobius"/>
    </source>
</evidence>
<proteinExistence type="predicted"/>
<evidence type="ECO:0000256" key="6">
    <source>
        <dbReference type="SAM" id="MobiDB-lite"/>
    </source>
</evidence>
<keyword evidence="7" id="KW-0812">Transmembrane</keyword>
<dbReference type="Gene3D" id="3.10.20.470">
    <property type="match status" value="2"/>
</dbReference>
<dbReference type="PROSITE" id="PS50847">
    <property type="entry name" value="GRAM_POS_ANCHORING"/>
    <property type="match status" value="1"/>
</dbReference>
<dbReference type="NCBIfam" id="TIGR01168">
    <property type="entry name" value="YSIRK_signal"/>
    <property type="match status" value="1"/>
</dbReference>
<evidence type="ECO:0000256" key="3">
    <source>
        <dbReference type="ARBA" id="ARBA00022729"/>
    </source>
</evidence>
<feature type="region of interest" description="Disordered" evidence="6">
    <location>
        <begin position="2665"/>
        <end position="2684"/>
    </location>
</feature>
<evidence type="ECO:0000313" key="10">
    <source>
        <dbReference type="Proteomes" id="UP000011912"/>
    </source>
</evidence>
<dbReference type="Gene3D" id="2.60.40.4300">
    <property type="match status" value="6"/>
</dbReference>
<dbReference type="InterPro" id="IPR005877">
    <property type="entry name" value="YSIRK_signal_dom"/>
</dbReference>
<dbReference type="STRING" id="1227363.D271_03705"/>
<keyword evidence="4" id="KW-0677">Repeat</keyword>
<dbReference type="Pfam" id="PF06458">
    <property type="entry name" value="MucBP"/>
    <property type="match status" value="2"/>
</dbReference>
<name>M5J688_9LACO</name>
<accession>M5J688</accession>
<dbReference type="InterPro" id="IPR019931">
    <property type="entry name" value="LPXTG_anchor"/>
</dbReference>
<feature type="region of interest" description="Disordered" evidence="6">
    <location>
        <begin position="2690"/>
        <end position="2719"/>
    </location>
</feature>
<feature type="compositionally biased region" description="Polar residues" evidence="6">
    <location>
        <begin position="2693"/>
        <end position="2704"/>
    </location>
</feature>
<dbReference type="InterPro" id="IPR041495">
    <property type="entry name" value="Mub_B2"/>
</dbReference>
<evidence type="ECO:0000256" key="5">
    <source>
        <dbReference type="ARBA" id="ARBA00023088"/>
    </source>
</evidence>
<dbReference type="EMBL" id="ANAG01000011">
    <property type="protein sequence ID" value="EKW99230.1"/>
    <property type="molecule type" value="Genomic_DNA"/>
</dbReference>
<dbReference type="Gene3D" id="3.10.20.320">
    <property type="entry name" value="Putative peptidoglycan bound protein (lpxtg motif)"/>
    <property type="match status" value="3"/>
</dbReference>
<feature type="compositionally biased region" description="Polar residues" evidence="6">
    <location>
        <begin position="58"/>
        <end position="140"/>
    </location>
</feature>